<evidence type="ECO:0000313" key="6">
    <source>
        <dbReference type="EMBL" id="TFY85544.1"/>
    </source>
</evidence>
<feature type="region of interest" description="Disordered" evidence="4">
    <location>
        <begin position="1089"/>
        <end position="1111"/>
    </location>
</feature>
<dbReference type="Proteomes" id="UP000297391">
    <property type="component" value="Unassembled WGS sequence"/>
</dbReference>
<name>A0A4Z0AH24_9PSED</name>
<dbReference type="InterPro" id="IPR001611">
    <property type="entry name" value="Leu-rich_rpt"/>
</dbReference>
<protein>
    <recommendedName>
        <fullName evidence="5">Dermonecrotic toxin N-terminal domain-containing protein</fullName>
    </recommendedName>
</protein>
<dbReference type="RefSeq" id="WP_135291610.1">
    <property type="nucleotide sequence ID" value="NZ_QUZU01000042.1"/>
</dbReference>
<feature type="domain" description="Dermonecrotic toxin N-terminal" evidence="5">
    <location>
        <begin position="71"/>
        <end position="335"/>
    </location>
</feature>
<dbReference type="PANTHER" id="PTHR48051:SF1">
    <property type="entry name" value="RAS SUPPRESSOR PROTEIN 1"/>
    <property type="match status" value="1"/>
</dbReference>
<dbReference type="SUPFAM" id="SSF52058">
    <property type="entry name" value="L domain-like"/>
    <property type="match status" value="2"/>
</dbReference>
<dbReference type="EMBL" id="QUZU01000042">
    <property type="protein sequence ID" value="TFY85544.1"/>
    <property type="molecule type" value="Genomic_DNA"/>
</dbReference>
<gene>
    <name evidence="6" type="ORF">DYL59_25115</name>
</gene>
<evidence type="ECO:0000256" key="2">
    <source>
        <dbReference type="ARBA" id="ARBA00022737"/>
    </source>
</evidence>
<dbReference type="Pfam" id="PF13855">
    <property type="entry name" value="LRR_8"/>
    <property type="match status" value="2"/>
</dbReference>
<feature type="coiled-coil region" evidence="3">
    <location>
        <begin position="1660"/>
        <end position="1687"/>
    </location>
</feature>
<keyword evidence="1" id="KW-0433">Leucine-rich repeat</keyword>
<dbReference type="InterPro" id="IPR003591">
    <property type="entry name" value="Leu-rich_rpt_typical-subtyp"/>
</dbReference>
<evidence type="ECO:0000259" key="5">
    <source>
        <dbReference type="Pfam" id="PF20178"/>
    </source>
</evidence>
<evidence type="ECO:0000313" key="7">
    <source>
        <dbReference type="Proteomes" id="UP000297391"/>
    </source>
</evidence>
<feature type="coiled-coil region" evidence="3">
    <location>
        <begin position="1370"/>
        <end position="1397"/>
    </location>
</feature>
<dbReference type="OrthoDB" id="1467561at2"/>
<dbReference type="PROSITE" id="PS51450">
    <property type="entry name" value="LRR"/>
    <property type="match status" value="2"/>
</dbReference>
<dbReference type="Pfam" id="PF20178">
    <property type="entry name" value="ToxA_N"/>
    <property type="match status" value="1"/>
</dbReference>
<feature type="compositionally biased region" description="Polar residues" evidence="4">
    <location>
        <begin position="1089"/>
        <end position="1104"/>
    </location>
</feature>
<dbReference type="GO" id="GO:0005737">
    <property type="term" value="C:cytoplasm"/>
    <property type="evidence" value="ECO:0007669"/>
    <property type="project" value="TreeGrafter"/>
</dbReference>
<keyword evidence="2" id="KW-0677">Repeat</keyword>
<sequence>MSTPSFTDATDQPDSHYQLLIHAIPPWLGTASSLKQQALSKTQLRPLTASPELKRLNAAHWSAQNAVDAALQQVQGPRAFARSVLEEALLTRYGVGLNSETVYLRLYIPQHIPWFSIPSGAARTWTVSLLDAALHNFEHSETVKDAFEPDSTFITQPNATGQFDTLPAILQKISITTFTALCRELDIGARYQTYLRTQLGLNEPVSAAALQAKLGTSHKAALRTALHVARLQGDIQDDFAQQVEGLLQGRSDLTLNNLALHCYTLQIMEAPLTGILLLAPDLESTRSVQRLVAYVPDDPQHPLKEYASALAFKQELTRQLREADYQTFFSRFLAHEHRGVFFADLSQRLGRITWHPTEYGSGLAPWRVEPTDDPKLQFVATPVQGDVWLHLYQQKLNQILNDARTQAVSTAMVDRNARWALWDSFVNVASSILNAALLIVAPFIPGLGELMLGYMAWQLLDDVFEGVVDWAEGLPQEAFAHLMSVLQSLVQLGAFGAGTTIGVTELRKVLPADVVTFFDRFKPVTLANDAKRYWKPDLAPYQQTISVPPRLGVDALGLHQVRAESVLPLENQQYAVQALADGQRHVIKHPTRADAYTPSLQHNGAGAWHTELEAPAQWDRATLLRRLGHSVESLSEADRDLALSLSGVNENALRQMHVRGDPVPPLLDDTLERLRIDRSLQTLIQRLDSDDPAQYAQVDPQDELQLLTTYGDWPKTRCLRMLDTAGETAWEFGDTRMPVVQVNEAQLGKGELLKTVLQALTPDEVRAQFGERAADPELSLDNRVKQLRKKLARLARTHRRALFDSRYAQRQMTTDAHAQHLMQTTPGLPATVTTQLLAQANGRELQALDNRHTPPRLADMARSVLDELRVNRAYEGQYLEAVQNLDTDRLALNTLRRLPGWSDQVQLEATHLSPGGTRWLQIGAQDAPIRRTLVRTASGRYVPHDQKGALFGETDLYTAILNALPDTQREALGIDITQAAELKQRLRYKPLEREELRTVLMIEPREPVLETLRLLGSDSGYPAQSAPAARPPTLRERATQLYPALNEHQIQDLLNHLRTLPEGPANALGALADEYAQLRSDLSAWEQQIPTQHPRTGNPLSAAQQRGERRNRRLIASTLRRCWRRESMIDHYYGDPARDGHTLRLDSSMLGALPELTANFDHVSLLTLAGSTDTTGANAFLGRFRQLRHLRVDGFDLGAPPAEIYAMPRLVTLDLSNCNIALTPTNQAQIAALSRLKNLVLFGNPLGRVPSVQGMPELAHIDLSQTGITQLPDGLLSRPELRLGLFSGNQLQELPADLFQRPANQPDEFDFSDNPLSTETLEQVKGYFQRYDTYWEVDAPPSDIRDAQALYPSLNQDDLNRVIYALPGSLEAGRVELARLADELQTLLQQLAHWEHTPDLGPQEFARRTALRNLLEKSWRREPAVHDEPLHALTITRNLAGELPTLSATFRHIRALKLEGTGQAIELDGFLERFPRLRILNVGNVVLGDIPPKVFDLTLLWVLELRNCSITLSARSSAALERMALLQHLNLNGNPLGVCPDFAKLPGLNAIVLEAAGLDSVPPSLLNPIPRQIIDLSANRIEQLPPALFTLPQSVSQAFDLSGNPLSQQALEQIKTYCQRTQEHFKAQAPAAQRAWVQRLYPKMNNTAADSFVFGLPGRMDDVDTALRELETDYEHLTTDLQEWATDVPRLHPNLGVVLDTGTRAQEQINRLSFKRLVEEAWRRESALDEESLDDQPTHAMVLDTPIMGALPELRVRFKHVTTVELNGEATTTQADQFLRSFPHLQTLRLSGCSLGSLPGALFELPKLTTLELRRCAIKLTASTARSVSDLQSLEFLELSDNPLGHAPDVSRLQELTSLHLRNTRITQLPTGLFQLTNLHNLDLSRNQIHELTPDLLDMLQNFHEDSDLSANPWSAQSLEYLREYYGKTGIDFQIVEATLDAQGNPLQPPLEEPMDEE</sequence>
<dbReference type="Gene3D" id="3.80.10.10">
    <property type="entry name" value="Ribonuclease Inhibitor"/>
    <property type="match status" value="4"/>
</dbReference>
<dbReference type="InterPro" id="IPR046673">
    <property type="entry name" value="ToxA_N"/>
</dbReference>
<dbReference type="InterPro" id="IPR050216">
    <property type="entry name" value="LRR_domain-containing"/>
</dbReference>
<reference evidence="6 7" key="1">
    <citation type="journal article" date="2019" name="Syst. Appl. Microbiol.">
        <title>New species of pathogenic Pseudomonas isolated from citrus in Tunisia: Proposal of Pseudomonas kairouanensis sp. nov. and Pseudomonas nabeulensis sp. nov.</title>
        <authorList>
            <person name="Oueslati M."/>
            <person name="Mulet M."/>
            <person name="Gomila M."/>
            <person name="Berge O."/>
            <person name="Hajlaoui M.R."/>
            <person name="Lalucat J."/>
            <person name="Sadfi-Zouaoui N."/>
            <person name="Garcia-Valdes E."/>
        </authorList>
    </citation>
    <scope>NUCLEOTIDE SEQUENCE [LARGE SCALE GENOMIC DNA]</scope>
    <source>
        <strain evidence="6 7">KC12</strain>
    </source>
</reference>
<dbReference type="SMART" id="SM00369">
    <property type="entry name" value="LRR_TYP"/>
    <property type="match status" value="8"/>
</dbReference>
<accession>A0A4Z0AH24</accession>
<organism evidence="6 7">
    <name type="scientific">Pseudomonas kairouanensis</name>
    <dbReference type="NCBI Taxonomy" id="2293832"/>
    <lineage>
        <taxon>Bacteria</taxon>
        <taxon>Pseudomonadati</taxon>
        <taxon>Pseudomonadota</taxon>
        <taxon>Gammaproteobacteria</taxon>
        <taxon>Pseudomonadales</taxon>
        <taxon>Pseudomonadaceae</taxon>
        <taxon>Pseudomonas</taxon>
    </lineage>
</organism>
<keyword evidence="3" id="KW-0175">Coiled coil</keyword>
<dbReference type="PANTHER" id="PTHR48051">
    <property type="match status" value="1"/>
</dbReference>
<evidence type="ECO:0000256" key="4">
    <source>
        <dbReference type="SAM" id="MobiDB-lite"/>
    </source>
</evidence>
<evidence type="ECO:0000256" key="1">
    <source>
        <dbReference type="ARBA" id="ARBA00022614"/>
    </source>
</evidence>
<comment type="caution">
    <text evidence="6">The sequence shown here is derived from an EMBL/GenBank/DDBJ whole genome shotgun (WGS) entry which is preliminary data.</text>
</comment>
<keyword evidence="7" id="KW-1185">Reference proteome</keyword>
<proteinExistence type="predicted"/>
<evidence type="ECO:0000256" key="3">
    <source>
        <dbReference type="SAM" id="Coils"/>
    </source>
</evidence>
<dbReference type="InterPro" id="IPR032675">
    <property type="entry name" value="LRR_dom_sf"/>
</dbReference>